<keyword evidence="3" id="KW-1185">Reference proteome</keyword>
<accession>A0ABU2ZG85</accession>
<dbReference type="Gene3D" id="3.40.140.10">
    <property type="entry name" value="Cytidine Deaminase, domain 2"/>
    <property type="match status" value="1"/>
</dbReference>
<dbReference type="PANTHER" id="PTHR11079">
    <property type="entry name" value="CYTOSINE DEAMINASE FAMILY MEMBER"/>
    <property type="match status" value="1"/>
</dbReference>
<name>A0ABU2ZG85_9SPHN</name>
<reference evidence="2 3" key="1">
    <citation type="submission" date="2023-09" db="EMBL/GenBank/DDBJ databases">
        <authorList>
            <person name="Rey-Velasco X."/>
        </authorList>
    </citation>
    <scope>NUCLEOTIDE SEQUENCE [LARGE SCALE GENOMIC DNA]</scope>
    <source>
        <strain evidence="2 3">F390</strain>
    </source>
</reference>
<dbReference type="PROSITE" id="PS51747">
    <property type="entry name" value="CYT_DCMP_DEAMINASES_2"/>
    <property type="match status" value="1"/>
</dbReference>
<dbReference type="SUPFAM" id="SSF53927">
    <property type="entry name" value="Cytidine deaminase-like"/>
    <property type="match status" value="1"/>
</dbReference>
<dbReference type="CDD" id="cd01285">
    <property type="entry name" value="nucleoside_deaminase"/>
    <property type="match status" value="1"/>
</dbReference>
<evidence type="ECO:0000313" key="2">
    <source>
        <dbReference type="EMBL" id="MDT0575602.1"/>
    </source>
</evidence>
<dbReference type="EMBL" id="JAVRHS010000003">
    <property type="protein sequence ID" value="MDT0575602.1"/>
    <property type="molecule type" value="Genomic_DNA"/>
</dbReference>
<sequence>MNRDTKHLERCVELARQALDAGDEPFGSLLVDADGRTLCEARNRAITGDPTQHPEFALARWAAGNLSLEERKAATVYTSGEHCAMCSAAHAWAGLGKIVFISSTRQLGEWLEEWGVPPGPVAPLTINEVAPQIPTQGPIQGFDQEVRSLHAARHAKR</sequence>
<evidence type="ECO:0000259" key="1">
    <source>
        <dbReference type="PROSITE" id="PS51747"/>
    </source>
</evidence>
<dbReference type="RefSeq" id="WP_311340185.1">
    <property type="nucleotide sequence ID" value="NZ_JAVRHS010000003.1"/>
</dbReference>
<dbReference type="Pfam" id="PF00383">
    <property type="entry name" value="dCMP_cyt_deam_1"/>
    <property type="match status" value="1"/>
</dbReference>
<comment type="caution">
    <text evidence="2">The sequence shown here is derived from an EMBL/GenBank/DDBJ whole genome shotgun (WGS) entry which is preliminary data.</text>
</comment>
<gene>
    <name evidence="2" type="ORF">RM533_05340</name>
</gene>
<dbReference type="PANTHER" id="PTHR11079:SF179">
    <property type="entry name" value="TRNA(ADENINE(34)) DEAMINASE, CHLOROPLASTIC"/>
    <property type="match status" value="1"/>
</dbReference>
<dbReference type="InterPro" id="IPR016193">
    <property type="entry name" value="Cytidine_deaminase-like"/>
</dbReference>
<organism evidence="2 3">
    <name type="scientific">Croceicoccus esteveae</name>
    <dbReference type="NCBI Taxonomy" id="3075597"/>
    <lineage>
        <taxon>Bacteria</taxon>
        <taxon>Pseudomonadati</taxon>
        <taxon>Pseudomonadota</taxon>
        <taxon>Alphaproteobacteria</taxon>
        <taxon>Sphingomonadales</taxon>
        <taxon>Erythrobacteraceae</taxon>
        <taxon>Croceicoccus</taxon>
    </lineage>
</organism>
<dbReference type="InterPro" id="IPR002125">
    <property type="entry name" value="CMP_dCMP_dom"/>
</dbReference>
<evidence type="ECO:0000313" key="3">
    <source>
        <dbReference type="Proteomes" id="UP001259803"/>
    </source>
</evidence>
<dbReference type="Proteomes" id="UP001259803">
    <property type="component" value="Unassembled WGS sequence"/>
</dbReference>
<protein>
    <submittedName>
        <fullName evidence="2">Nucleoside deaminase</fullName>
    </submittedName>
</protein>
<feature type="domain" description="CMP/dCMP-type deaminase" evidence="1">
    <location>
        <begin position="2"/>
        <end position="118"/>
    </location>
</feature>
<proteinExistence type="predicted"/>